<dbReference type="PANTHER" id="PTHR37814">
    <property type="entry name" value="CONSERVED MEMBRANE PROTEIN"/>
    <property type="match status" value="1"/>
</dbReference>
<evidence type="ECO:0000256" key="1">
    <source>
        <dbReference type="SAM" id="Phobius"/>
    </source>
</evidence>
<dbReference type="EMBL" id="CP016020">
    <property type="protein sequence ID" value="APH05547.1"/>
    <property type="molecule type" value="Genomic_DNA"/>
</dbReference>
<accession>A0A1L3MT90</accession>
<feature type="transmembrane region" description="Helical" evidence="1">
    <location>
        <begin position="217"/>
        <end position="239"/>
    </location>
</feature>
<keyword evidence="1" id="KW-0472">Membrane</keyword>
<evidence type="ECO:0008006" key="4">
    <source>
        <dbReference type="Google" id="ProtNLM"/>
    </source>
</evidence>
<feature type="transmembrane region" description="Helical" evidence="1">
    <location>
        <begin position="320"/>
        <end position="338"/>
    </location>
</feature>
<organism evidence="2 3">
    <name type="scientific">Bacillus weihaiensis</name>
    <dbReference type="NCBI Taxonomy" id="1547283"/>
    <lineage>
        <taxon>Bacteria</taxon>
        <taxon>Bacillati</taxon>
        <taxon>Bacillota</taxon>
        <taxon>Bacilli</taxon>
        <taxon>Bacillales</taxon>
        <taxon>Bacillaceae</taxon>
        <taxon>Bacillus</taxon>
    </lineage>
</organism>
<dbReference type="Proteomes" id="UP000181936">
    <property type="component" value="Chromosome"/>
</dbReference>
<reference evidence="2 3" key="1">
    <citation type="journal article" date="2016" name="Sci. Rep.">
        <title>Complete genome sequence and transcriptomic analysis of a novel marine strain Bacillus weihaiensis reveals the mechanism of brown algae degradation.</title>
        <authorList>
            <person name="Zhu Y."/>
            <person name="Chen P."/>
            <person name="Bao Y."/>
            <person name="Men Y."/>
            <person name="Zeng Y."/>
            <person name="Yang J."/>
            <person name="Sun J."/>
            <person name="Sun Y."/>
        </authorList>
    </citation>
    <scope>NUCLEOTIDE SEQUENCE [LARGE SCALE GENOMIC DNA]</scope>
    <source>
        <strain evidence="2 3">Alg07</strain>
    </source>
</reference>
<gene>
    <name evidence="2" type="ORF">A9C19_12735</name>
</gene>
<dbReference type="AlphaFoldDB" id="A0A1L3MT90"/>
<dbReference type="PANTHER" id="PTHR37814:SF1">
    <property type="entry name" value="MEMBRANE PROTEIN"/>
    <property type="match status" value="1"/>
</dbReference>
<dbReference type="OrthoDB" id="4424890at2"/>
<name>A0A1L3MT90_9BACI</name>
<dbReference type="InterPro" id="IPR038728">
    <property type="entry name" value="YkvI-like"/>
</dbReference>
<keyword evidence="3" id="KW-1185">Reference proteome</keyword>
<feature type="transmembrane region" description="Helical" evidence="1">
    <location>
        <begin position="183"/>
        <end position="205"/>
    </location>
</feature>
<feature type="transmembrane region" description="Helical" evidence="1">
    <location>
        <begin position="37"/>
        <end position="62"/>
    </location>
</feature>
<feature type="transmembrane region" description="Helical" evidence="1">
    <location>
        <begin position="83"/>
        <end position="110"/>
    </location>
</feature>
<dbReference type="RefSeq" id="WP_072580338.1">
    <property type="nucleotide sequence ID" value="NZ_CP016020.1"/>
</dbReference>
<dbReference type="STRING" id="1547283.A9C19_12735"/>
<sequence>MKRPWIASVKVAAVYVGTVVGAGFATGREIVEFFTKYGLFGLMGMIVAGFLFIHLGTKLLILSKRINATSYQEVMVFLFGRKVGGFVNIFMLIVLLGLTSIMLSGAGAIFQEQLGLSVRMGVVVTIVLTFLVMTFGINGLFSVNLLVVPMLIIFSVLLAAQVFSLDVFLKQVEESHRLNGKWILSAFSYAAFNITMAAAVLVPLANEIEDEKVLKRGGIIGGSLLTLILISSHISLSTLSDVLSFDIPMAEVMKTTFYSFYYIYIAVIYGEVFTSVIGNLYGLERQISSFLKLNRMIIICAILSVAAFISKVGYSSLISSLYPIFGYVCLGTLFLLMIKKLPAVK</sequence>
<evidence type="ECO:0000313" key="3">
    <source>
        <dbReference type="Proteomes" id="UP000181936"/>
    </source>
</evidence>
<dbReference type="KEGG" id="bwh:A9C19_12735"/>
<feature type="transmembrane region" description="Helical" evidence="1">
    <location>
        <begin position="116"/>
        <end position="136"/>
    </location>
</feature>
<keyword evidence="1" id="KW-0812">Transmembrane</keyword>
<protein>
    <recommendedName>
        <fullName evidence="4">Transporter</fullName>
    </recommendedName>
</protein>
<feature type="transmembrane region" description="Helical" evidence="1">
    <location>
        <begin position="143"/>
        <end position="163"/>
    </location>
</feature>
<keyword evidence="1" id="KW-1133">Transmembrane helix</keyword>
<feature type="transmembrane region" description="Helical" evidence="1">
    <location>
        <begin position="259"/>
        <end position="281"/>
    </location>
</feature>
<evidence type="ECO:0000313" key="2">
    <source>
        <dbReference type="EMBL" id="APH05547.1"/>
    </source>
</evidence>
<proteinExistence type="predicted"/>
<feature type="transmembrane region" description="Helical" evidence="1">
    <location>
        <begin position="293"/>
        <end position="314"/>
    </location>
</feature>